<evidence type="ECO:0000256" key="1">
    <source>
        <dbReference type="ARBA" id="ARBA00004127"/>
    </source>
</evidence>
<dbReference type="Proteomes" id="UP000192418">
    <property type="component" value="Unassembled WGS sequence"/>
</dbReference>
<protein>
    <submittedName>
        <fullName evidence="8">MFS transporter, UMF1 family</fullName>
    </submittedName>
</protein>
<feature type="transmembrane region" description="Helical" evidence="6">
    <location>
        <begin position="309"/>
        <end position="327"/>
    </location>
</feature>
<dbReference type="Pfam" id="PF11700">
    <property type="entry name" value="ATG22"/>
    <property type="match status" value="2"/>
</dbReference>
<dbReference type="SUPFAM" id="SSF103473">
    <property type="entry name" value="MFS general substrate transporter"/>
    <property type="match status" value="1"/>
</dbReference>
<evidence type="ECO:0000256" key="6">
    <source>
        <dbReference type="SAM" id="Phobius"/>
    </source>
</evidence>
<dbReference type="GO" id="GO:0012505">
    <property type="term" value="C:endomembrane system"/>
    <property type="evidence" value="ECO:0007669"/>
    <property type="project" value="UniProtKB-SubCell"/>
</dbReference>
<feature type="transmembrane region" description="Helical" evidence="6">
    <location>
        <begin position="339"/>
        <end position="362"/>
    </location>
</feature>
<feature type="transmembrane region" description="Helical" evidence="6">
    <location>
        <begin position="374"/>
        <end position="397"/>
    </location>
</feature>
<feature type="transmembrane region" description="Helical" evidence="6">
    <location>
        <begin position="112"/>
        <end position="134"/>
    </location>
</feature>
<dbReference type="PANTHER" id="PTHR23519:SF1">
    <property type="entry name" value="AUTOPHAGY-RELATED PROTEIN 22"/>
    <property type="match status" value="1"/>
</dbReference>
<dbReference type="PROSITE" id="PS50850">
    <property type="entry name" value="MFS"/>
    <property type="match status" value="1"/>
</dbReference>
<sequence>MTDLFGPGHGAHTKEETGWILYDVGNSAFVLVMITAVMPVFFKDVAAAGLPNTVSTAYWGFANAGASFILAFLSPVLGAMADYQDKKKTLFLCFLGLGLFFTLALMGIGQGMWGLCLAFFVLARVGWAGANLFYDAFLVDVTPRERMDLVSSRGYAWGYIGSVVPFLFILWRITATGDIAHGGLPVAPTRMGFMVVAVWWFLFSLPLMKTVQQKHAFAPSRRPVRESFRRLWHTFQRIRTHQSVFMFLGAYFFYIDGVGTIISMSTAYGRDLGFSVTMLIVVILFIQIIAFPFALVYGKLARRFSPKTMLMWGIAVYCVITFMAFWLPQIHSHALKVGMFWGIAFLVASSMGGIQALSRSFFASLIPMEQSGEFFGFFNVFGKFAAISGPLLMGGIAKISGHTRWGVLSLLLLFTVGLWLLNKVDVPDSRS</sequence>
<dbReference type="Gene3D" id="1.20.1250.20">
    <property type="entry name" value="MFS general substrate transporter like domains"/>
    <property type="match status" value="1"/>
</dbReference>
<evidence type="ECO:0000256" key="2">
    <source>
        <dbReference type="ARBA" id="ARBA00022448"/>
    </source>
</evidence>
<keyword evidence="5 6" id="KW-0472">Membrane</keyword>
<feature type="transmembrane region" description="Helical" evidence="6">
    <location>
        <begin position="154"/>
        <end position="171"/>
    </location>
</feature>
<dbReference type="RefSeq" id="WP_084071182.1">
    <property type="nucleotide sequence ID" value="NZ_FWXY01000023.1"/>
</dbReference>
<feature type="transmembrane region" description="Helical" evidence="6">
    <location>
        <begin position="403"/>
        <end position="421"/>
    </location>
</feature>
<evidence type="ECO:0000256" key="4">
    <source>
        <dbReference type="ARBA" id="ARBA00022989"/>
    </source>
</evidence>
<feature type="transmembrane region" description="Helical" evidence="6">
    <location>
        <begin position="89"/>
        <end position="106"/>
    </location>
</feature>
<accession>A0A1W2E2X1</accession>
<feature type="transmembrane region" description="Helical" evidence="6">
    <location>
        <begin position="20"/>
        <end position="42"/>
    </location>
</feature>
<feature type="transmembrane region" description="Helical" evidence="6">
    <location>
        <begin position="57"/>
        <end position="77"/>
    </location>
</feature>
<proteinExistence type="predicted"/>
<dbReference type="PANTHER" id="PTHR23519">
    <property type="entry name" value="AUTOPHAGY-RELATED PROTEIN 22"/>
    <property type="match status" value="1"/>
</dbReference>
<evidence type="ECO:0000256" key="5">
    <source>
        <dbReference type="ARBA" id="ARBA00023136"/>
    </source>
</evidence>
<keyword evidence="3 6" id="KW-0812">Transmembrane</keyword>
<comment type="subcellular location">
    <subcellularLocation>
        <location evidence="1">Endomembrane system</location>
        <topology evidence="1">Multi-pass membrane protein</topology>
    </subcellularLocation>
</comment>
<feature type="transmembrane region" description="Helical" evidence="6">
    <location>
        <begin position="274"/>
        <end position="297"/>
    </location>
</feature>
<feature type="domain" description="Major facilitator superfamily (MFS) profile" evidence="7">
    <location>
        <begin position="242"/>
        <end position="431"/>
    </location>
</feature>
<dbReference type="InterPro" id="IPR050495">
    <property type="entry name" value="ATG22/LtaA_families"/>
</dbReference>
<dbReference type="GO" id="GO:0022857">
    <property type="term" value="F:transmembrane transporter activity"/>
    <property type="evidence" value="ECO:0007669"/>
    <property type="project" value="InterPro"/>
</dbReference>
<dbReference type="InterPro" id="IPR020846">
    <property type="entry name" value="MFS_dom"/>
</dbReference>
<evidence type="ECO:0000313" key="8">
    <source>
        <dbReference type="EMBL" id="SMD03606.1"/>
    </source>
</evidence>
<keyword evidence="2" id="KW-0813">Transport</keyword>
<feature type="transmembrane region" description="Helical" evidence="6">
    <location>
        <begin position="244"/>
        <end position="268"/>
    </location>
</feature>
<dbReference type="OrthoDB" id="9768783at2"/>
<feature type="transmembrane region" description="Helical" evidence="6">
    <location>
        <begin position="191"/>
        <end position="208"/>
    </location>
</feature>
<gene>
    <name evidence="8" type="ORF">SAMN02746065_12311</name>
</gene>
<dbReference type="InterPro" id="IPR024671">
    <property type="entry name" value="Atg22-like"/>
</dbReference>
<keyword evidence="9" id="KW-1185">Reference proteome</keyword>
<dbReference type="InterPro" id="IPR036259">
    <property type="entry name" value="MFS_trans_sf"/>
</dbReference>
<dbReference type="STRING" id="1121400.SAMN02746065_12311"/>
<reference evidence="8 9" key="1">
    <citation type="submission" date="2017-04" db="EMBL/GenBank/DDBJ databases">
        <authorList>
            <person name="Afonso C.L."/>
            <person name="Miller P.J."/>
            <person name="Scott M.A."/>
            <person name="Spackman E."/>
            <person name="Goraichik I."/>
            <person name="Dimitrov K.M."/>
            <person name="Suarez D.L."/>
            <person name="Swayne D.E."/>
        </authorList>
    </citation>
    <scope>NUCLEOTIDE SEQUENCE [LARGE SCALE GENOMIC DNA]</scope>
    <source>
        <strain evidence="8 9">DSM 3385</strain>
    </source>
</reference>
<keyword evidence="4 6" id="KW-1133">Transmembrane helix</keyword>
<dbReference type="AlphaFoldDB" id="A0A1W2E2X1"/>
<evidence type="ECO:0000259" key="7">
    <source>
        <dbReference type="PROSITE" id="PS50850"/>
    </source>
</evidence>
<dbReference type="EMBL" id="FWXY01000023">
    <property type="protein sequence ID" value="SMD03606.1"/>
    <property type="molecule type" value="Genomic_DNA"/>
</dbReference>
<name>A0A1W2E2X1_9BACT</name>
<organism evidence="8 9">
    <name type="scientific">Desulfocicer vacuolatum DSM 3385</name>
    <dbReference type="NCBI Taxonomy" id="1121400"/>
    <lineage>
        <taxon>Bacteria</taxon>
        <taxon>Pseudomonadati</taxon>
        <taxon>Thermodesulfobacteriota</taxon>
        <taxon>Desulfobacteria</taxon>
        <taxon>Desulfobacterales</taxon>
        <taxon>Desulfobacteraceae</taxon>
        <taxon>Desulfocicer</taxon>
    </lineage>
</organism>
<evidence type="ECO:0000313" key="9">
    <source>
        <dbReference type="Proteomes" id="UP000192418"/>
    </source>
</evidence>
<evidence type="ECO:0000256" key="3">
    <source>
        <dbReference type="ARBA" id="ARBA00022692"/>
    </source>
</evidence>